<keyword evidence="1" id="KW-0723">Serine/threonine-protein kinase</keyword>
<gene>
    <name evidence="8" type="ORF">EZS28_043965</name>
</gene>
<dbReference type="InterPro" id="IPR011009">
    <property type="entry name" value="Kinase-like_dom_sf"/>
</dbReference>
<evidence type="ECO:0000256" key="4">
    <source>
        <dbReference type="ARBA" id="ARBA00022777"/>
    </source>
</evidence>
<keyword evidence="2" id="KW-0808">Transferase</keyword>
<dbReference type="Proteomes" id="UP000324800">
    <property type="component" value="Unassembled WGS sequence"/>
</dbReference>
<dbReference type="Gene3D" id="1.10.510.10">
    <property type="entry name" value="Transferase(Phosphotransferase) domain 1"/>
    <property type="match status" value="1"/>
</dbReference>
<keyword evidence="6" id="KW-0175">Coiled coil</keyword>
<evidence type="ECO:0000313" key="9">
    <source>
        <dbReference type="Proteomes" id="UP000324800"/>
    </source>
</evidence>
<proteinExistence type="predicted"/>
<sequence length="244" mass="27374">MLIQLSDIFSVGIVTVELLTGRHPFEAGNEQATIDKIRKGNSSELPSSISNEMKTLVTSMISHDPYKRPTVKKIMQQDTIRMYLRLQEEKEKESEKANKRVNEAEAEISRLKAELSKLTITSQTKPTTSSPKVEVNPPKLEPKKVIQTPKPKQNIVVQDRQEPITYIPLQSTSLEVVTIDGDTFTHTEDNVDPSAIIFDPLITSGITIFEVLDVKDLFGLGIADESLRFERGDYPQTKGILILI</sequence>
<name>A0A5J4TQG6_9EUKA</name>
<reference evidence="8 9" key="1">
    <citation type="submission" date="2019-03" db="EMBL/GenBank/DDBJ databases">
        <title>Single cell metagenomics reveals metabolic interactions within the superorganism composed of flagellate Streblomastix strix and complex community of Bacteroidetes bacteria on its surface.</title>
        <authorList>
            <person name="Treitli S.C."/>
            <person name="Kolisko M."/>
            <person name="Husnik F."/>
            <person name="Keeling P."/>
            <person name="Hampl V."/>
        </authorList>
    </citation>
    <scope>NUCLEOTIDE SEQUENCE [LARGE SCALE GENOMIC DNA]</scope>
    <source>
        <strain evidence="8">ST1C</strain>
    </source>
</reference>
<dbReference type="InterPro" id="IPR000719">
    <property type="entry name" value="Prot_kinase_dom"/>
</dbReference>
<protein>
    <recommendedName>
        <fullName evidence="7">Protein kinase domain-containing protein</fullName>
    </recommendedName>
</protein>
<evidence type="ECO:0000256" key="5">
    <source>
        <dbReference type="ARBA" id="ARBA00022840"/>
    </source>
</evidence>
<evidence type="ECO:0000256" key="2">
    <source>
        <dbReference type="ARBA" id="ARBA00022679"/>
    </source>
</evidence>
<feature type="domain" description="Protein kinase" evidence="7">
    <location>
        <begin position="1"/>
        <end position="84"/>
    </location>
</feature>
<dbReference type="Pfam" id="PF00069">
    <property type="entry name" value="Pkinase"/>
    <property type="match status" value="1"/>
</dbReference>
<evidence type="ECO:0000256" key="1">
    <source>
        <dbReference type="ARBA" id="ARBA00022527"/>
    </source>
</evidence>
<evidence type="ECO:0000256" key="6">
    <source>
        <dbReference type="SAM" id="Coils"/>
    </source>
</evidence>
<dbReference type="SUPFAM" id="SSF56112">
    <property type="entry name" value="Protein kinase-like (PK-like)"/>
    <property type="match status" value="1"/>
</dbReference>
<dbReference type="GO" id="GO:0005524">
    <property type="term" value="F:ATP binding"/>
    <property type="evidence" value="ECO:0007669"/>
    <property type="project" value="UniProtKB-KW"/>
</dbReference>
<dbReference type="InterPro" id="IPR030616">
    <property type="entry name" value="Aur-like"/>
</dbReference>
<keyword evidence="5" id="KW-0067">ATP-binding</keyword>
<dbReference type="PROSITE" id="PS50011">
    <property type="entry name" value="PROTEIN_KINASE_DOM"/>
    <property type="match status" value="1"/>
</dbReference>
<evidence type="ECO:0000259" key="7">
    <source>
        <dbReference type="PROSITE" id="PS50011"/>
    </source>
</evidence>
<evidence type="ECO:0000256" key="3">
    <source>
        <dbReference type="ARBA" id="ARBA00022741"/>
    </source>
</evidence>
<comment type="caution">
    <text evidence="8">The sequence shown here is derived from an EMBL/GenBank/DDBJ whole genome shotgun (WGS) entry which is preliminary data.</text>
</comment>
<keyword evidence="3" id="KW-0547">Nucleotide-binding</keyword>
<dbReference type="PANTHER" id="PTHR24350">
    <property type="entry name" value="SERINE/THREONINE-PROTEIN KINASE IAL-RELATED"/>
    <property type="match status" value="1"/>
</dbReference>
<dbReference type="EMBL" id="SNRW01026847">
    <property type="protein sequence ID" value="KAA6360508.1"/>
    <property type="molecule type" value="Genomic_DNA"/>
</dbReference>
<keyword evidence="4" id="KW-0418">Kinase</keyword>
<accession>A0A5J4TQG6</accession>
<organism evidence="8 9">
    <name type="scientific">Streblomastix strix</name>
    <dbReference type="NCBI Taxonomy" id="222440"/>
    <lineage>
        <taxon>Eukaryota</taxon>
        <taxon>Metamonada</taxon>
        <taxon>Preaxostyla</taxon>
        <taxon>Oxymonadida</taxon>
        <taxon>Streblomastigidae</taxon>
        <taxon>Streblomastix</taxon>
    </lineage>
</organism>
<dbReference type="AlphaFoldDB" id="A0A5J4TQG6"/>
<feature type="coiled-coil region" evidence="6">
    <location>
        <begin position="84"/>
        <end position="121"/>
    </location>
</feature>
<dbReference type="GO" id="GO:0004674">
    <property type="term" value="F:protein serine/threonine kinase activity"/>
    <property type="evidence" value="ECO:0007669"/>
    <property type="project" value="UniProtKB-KW"/>
</dbReference>
<evidence type="ECO:0000313" key="8">
    <source>
        <dbReference type="EMBL" id="KAA6360508.1"/>
    </source>
</evidence>